<dbReference type="EMBL" id="NAPY01000058">
    <property type="protein sequence ID" value="MUL39048.1"/>
    <property type="molecule type" value="Genomic_DNA"/>
</dbReference>
<keyword evidence="2" id="KW-1185">Reference proteome</keyword>
<dbReference type="Proteomes" id="UP000441797">
    <property type="component" value="Unassembled WGS sequence"/>
</dbReference>
<accession>A0A6N8G0X1</accession>
<dbReference type="RefSeq" id="WP_105221562.1">
    <property type="nucleotide sequence ID" value="NZ_CAWNSU010000101.1"/>
</dbReference>
<name>A0A6N8G0X1_9CHRO</name>
<proteinExistence type="predicted"/>
<dbReference type="AlphaFoldDB" id="A0A6N8G0X1"/>
<protein>
    <recommendedName>
        <fullName evidence="3">Addiction module protein</fullName>
    </recommendedName>
</protein>
<sequence>MSMSWEELRKEAYQLSVSDRLLLVEAIVRSLSNELRPRPEPTEGIVERLAGSLKTDGSPPTDKEIEALLEDRLKEKHL</sequence>
<organism evidence="1 2">
    <name type="scientific">Gloeocapsopsis dulcis AAB1 = 1H9</name>
    <dbReference type="NCBI Taxonomy" id="1433147"/>
    <lineage>
        <taxon>Bacteria</taxon>
        <taxon>Bacillati</taxon>
        <taxon>Cyanobacteriota</taxon>
        <taxon>Cyanophyceae</taxon>
        <taxon>Oscillatoriophycideae</taxon>
        <taxon>Chroococcales</taxon>
        <taxon>Chroococcaceae</taxon>
        <taxon>Gloeocapsopsis</taxon>
        <taxon>Gloeocapsopsis dulcis</taxon>
    </lineage>
</organism>
<comment type="caution">
    <text evidence="1">The sequence shown here is derived from an EMBL/GenBank/DDBJ whole genome shotgun (WGS) entry which is preliminary data.</text>
</comment>
<evidence type="ECO:0000313" key="2">
    <source>
        <dbReference type="Proteomes" id="UP000441797"/>
    </source>
</evidence>
<evidence type="ECO:0008006" key="3">
    <source>
        <dbReference type="Google" id="ProtNLM"/>
    </source>
</evidence>
<reference evidence="1 2" key="1">
    <citation type="journal article" date="2019" name="Front. Microbiol.">
        <title>Genomic Features for Desiccation Tolerance and Sugar Biosynthesis in the Extremophile Gloeocapsopsis sp. UTEX B3054.</title>
        <authorList>
            <person name="Urrejola C."/>
            <person name="Alcorta J."/>
            <person name="Salas L."/>
            <person name="Vasquez M."/>
            <person name="Polz M.F."/>
            <person name="Vicuna R."/>
            <person name="Diez B."/>
        </authorList>
    </citation>
    <scope>NUCLEOTIDE SEQUENCE [LARGE SCALE GENOMIC DNA]</scope>
    <source>
        <strain evidence="1 2">1H9</strain>
    </source>
</reference>
<dbReference type="OrthoDB" id="573996at2"/>
<evidence type="ECO:0000313" key="1">
    <source>
        <dbReference type="EMBL" id="MUL39048.1"/>
    </source>
</evidence>
<gene>
    <name evidence="1" type="ORF">BWI75_22770</name>
</gene>